<gene>
    <name evidence="1" type="primary">egtC</name>
    <name evidence="4" type="ORF">EV383_3160</name>
</gene>
<keyword evidence="4" id="KW-0808">Transferase</keyword>
<evidence type="ECO:0000313" key="5">
    <source>
        <dbReference type="Proteomes" id="UP000291591"/>
    </source>
</evidence>
<dbReference type="EC" id="3.5.1.118" evidence="1"/>
<dbReference type="PROSITE" id="PS51278">
    <property type="entry name" value="GATASE_TYPE_2"/>
    <property type="match status" value="1"/>
</dbReference>
<accession>A0A4Q7UYU7</accession>
<feature type="region of interest" description="Disordered" evidence="2">
    <location>
        <begin position="67"/>
        <end position="88"/>
    </location>
</feature>
<dbReference type="AlphaFoldDB" id="A0A4Q7UYU7"/>
<feature type="domain" description="Glutamine amidotransferase type-2" evidence="3">
    <location>
        <begin position="2"/>
        <end position="267"/>
    </location>
</feature>
<dbReference type="GO" id="GO:0016811">
    <property type="term" value="F:hydrolase activity, acting on carbon-nitrogen (but not peptide) bonds, in linear amides"/>
    <property type="evidence" value="ECO:0007669"/>
    <property type="project" value="UniProtKB-UniRule"/>
</dbReference>
<dbReference type="SUPFAM" id="SSF56235">
    <property type="entry name" value="N-terminal nucleophile aminohydrolases (Ntn hydrolases)"/>
    <property type="match status" value="1"/>
</dbReference>
<dbReference type="InterPro" id="IPR032889">
    <property type="entry name" value="EgtC_Actinobacteria"/>
</dbReference>
<dbReference type="InterPro" id="IPR052373">
    <property type="entry name" value="Gamma-glu_amide_hydrolase"/>
</dbReference>
<dbReference type="CDD" id="cd01908">
    <property type="entry name" value="YafJ"/>
    <property type="match status" value="1"/>
</dbReference>
<evidence type="ECO:0000256" key="2">
    <source>
        <dbReference type="SAM" id="MobiDB-lite"/>
    </source>
</evidence>
<dbReference type="PANTHER" id="PTHR43187:SF2">
    <property type="entry name" value="GAMMA-GLUTAMYL-HERCYNYLCYSTEINE SULFOXIDE HYDROLASE"/>
    <property type="match status" value="1"/>
</dbReference>
<keyword evidence="1" id="KW-0378">Hydrolase</keyword>
<dbReference type="OrthoDB" id="9804310at2"/>
<dbReference type="Gene3D" id="3.60.20.10">
    <property type="entry name" value="Glutamine Phosphoribosylpyrophosphate, subunit 1, domain 1"/>
    <property type="match status" value="1"/>
</dbReference>
<name>A0A4Q7UYU7_PSEST</name>
<dbReference type="GO" id="GO:0052699">
    <property type="term" value="P:ergothioneine biosynthetic process"/>
    <property type="evidence" value="ECO:0007669"/>
    <property type="project" value="UniProtKB-UniRule"/>
</dbReference>
<keyword evidence="1 4" id="KW-0315">Glutamine amidotransferase</keyword>
<comment type="pathway">
    <text evidence="1">Amino-acid biosynthesis; ergothioneine biosynthesis.</text>
</comment>
<dbReference type="EMBL" id="SHKL01000001">
    <property type="protein sequence ID" value="RZT86268.1"/>
    <property type="molecule type" value="Genomic_DNA"/>
</dbReference>
<dbReference type="InterPro" id="IPR029055">
    <property type="entry name" value="Ntn_hydrolases_N"/>
</dbReference>
<dbReference type="Proteomes" id="UP000291591">
    <property type="component" value="Unassembled WGS sequence"/>
</dbReference>
<dbReference type="RefSeq" id="WP_130290594.1">
    <property type="nucleotide sequence ID" value="NZ_SHKL01000001.1"/>
</dbReference>
<evidence type="ECO:0000259" key="3">
    <source>
        <dbReference type="PROSITE" id="PS51278"/>
    </source>
</evidence>
<evidence type="ECO:0000313" key="4">
    <source>
        <dbReference type="EMBL" id="RZT86268.1"/>
    </source>
</evidence>
<dbReference type="PANTHER" id="PTHR43187">
    <property type="entry name" value="GLUTAMINE AMIDOTRANSFERASE DUG3-RELATED"/>
    <property type="match status" value="1"/>
</dbReference>
<comment type="function">
    <text evidence="1">Catalyzes the hydrolysis of the gamma-glutamyl amide bond of hercynyl-gamma-L-glutamyl-L-cysteine sulfoxide to produce hercynylcysteine sulfoxide, a step in the biosynthesis pathway of ergothioneine.</text>
</comment>
<keyword evidence="5" id="KW-1185">Reference proteome</keyword>
<comment type="caution">
    <text evidence="4">The sequence shown here is derived from an EMBL/GenBank/DDBJ whole genome shotgun (WGS) entry which is preliminary data.</text>
</comment>
<dbReference type="InterPro" id="IPR017932">
    <property type="entry name" value="GATase_2_dom"/>
</dbReference>
<evidence type="ECO:0000256" key="1">
    <source>
        <dbReference type="HAMAP-Rule" id="MF_02036"/>
    </source>
</evidence>
<dbReference type="UniPathway" id="UPA01014"/>
<dbReference type="HAMAP" id="MF_02036">
    <property type="entry name" value="EgtC"/>
    <property type="match status" value="1"/>
</dbReference>
<comment type="catalytic activity">
    <reaction evidence="1">
        <text>gamma-L-glutamyl-hercynylcysteine S-oxide + H2O = S-(hercyn-2-yl)-L-cysteine S-oxide + L-glutamate</text>
        <dbReference type="Rhea" id="RHEA:42684"/>
        <dbReference type="ChEBI" id="CHEBI:15377"/>
        <dbReference type="ChEBI" id="CHEBI:29985"/>
        <dbReference type="ChEBI" id="CHEBI:82703"/>
        <dbReference type="ChEBI" id="CHEBI:82706"/>
        <dbReference type="EC" id="3.5.1.118"/>
    </reaction>
</comment>
<dbReference type="GO" id="GO:0016740">
    <property type="term" value="F:transferase activity"/>
    <property type="evidence" value="ECO:0007669"/>
    <property type="project" value="UniProtKB-KW"/>
</dbReference>
<organism evidence="4 5">
    <name type="scientific">Pseudonocardia sediminis</name>
    <dbReference type="NCBI Taxonomy" id="1397368"/>
    <lineage>
        <taxon>Bacteria</taxon>
        <taxon>Bacillati</taxon>
        <taxon>Actinomycetota</taxon>
        <taxon>Actinomycetes</taxon>
        <taxon>Pseudonocardiales</taxon>
        <taxon>Pseudonocardiaceae</taxon>
        <taxon>Pseudonocardia</taxon>
    </lineage>
</organism>
<reference evidence="4 5" key="1">
    <citation type="submission" date="2019-02" db="EMBL/GenBank/DDBJ databases">
        <title>Sequencing the genomes of 1000 actinobacteria strains.</title>
        <authorList>
            <person name="Klenk H.-P."/>
        </authorList>
    </citation>
    <scope>NUCLEOTIDE SEQUENCE [LARGE SCALE GENOMIC DNA]</scope>
    <source>
        <strain evidence="4 5">DSM 45779</strain>
    </source>
</reference>
<sequence length="285" mass="29880">MCRHLAWLGPPRTVASVLLEPAHGLLEQAYAPADMRGGGTINVDGFGAGWYPPLAAPGGDGHAVIDPDAPPQAVREGSHGDDRAAPVRIRSDQPIWSDTSFAAVASSTLATGVLGAVRSASPGMPVVSTAAAPFAEDRWLFSLNGMVRDWPGSLAGLAATLPTLDLITLDAPTDAAVLWALVRHRLRAGHDPATILTDTVLAAESAAPGSRLNLLLTDGTTIWGTAWRHALAVHTDEVSVTVASEPTDPLPSWTQVPDGHLVVARPGHHDLHPLAEHHRDRATAR</sequence>
<feature type="compositionally biased region" description="Basic and acidic residues" evidence="2">
    <location>
        <begin position="76"/>
        <end position="88"/>
    </location>
</feature>
<proteinExistence type="inferred from homology"/>
<protein>
    <recommendedName>
        <fullName evidence="1">Gamma-glutamyl-hercynylcysteine sulfoxide hydrolase</fullName>
        <ecNumber evidence="1">3.5.1.118</ecNumber>
    </recommendedName>
    <alternativeName>
        <fullName evidence="1">Gamma-glutamyl hercynylcysteine S-oxide hydrolase</fullName>
    </alternativeName>
</protein>